<evidence type="ECO:0000313" key="3">
    <source>
        <dbReference type="EMBL" id="MBK1835584.1"/>
    </source>
</evidence>
<proteinExistence type="predicted"/>
<feature type="transmembrane region" description="Helical" evidence="1">
    <location>
        <begin position="316"/>
        <end position="339"/>
    </location>
</feature>
<dbReference type="AlphaFoldDB" id="A0A934RV53"/>
<dbReference type="EMBL" id="JAENIO010000063">
    <property type="protein sequence ID" value="MBK1835584.1"/>
    <property type="molecule type" value="Genomic_DNA"/>
</dbReference>
<protein>
    <recommendedName>
        <fullName evidence="5">HupE / UreJ protein</fullName>
    </recommendedName>
</protein>
<evidence type="ECO:0000256" key="2">
    <source>
        <dbReference type="SAM" id="SignalP"/>
    </source>
</evidence>
<feature type="transmembrane region" description="Helical" evidence="1">
    <location>
        <begin position="282"/>
        <end position="304"/>
    </location>
</feature>
<feature type="transmembrane region" description="Helical" evidence="1">
    <location>
        <begin position="351"/>
        <end position="367"/>
    </location>
</feature>
<evidence type="ECO:0008006" key="5">
    <source>
        <dbReference type="Google" id="ProtNLM"/>
    </source>
</evidence>
<keyword evidence="1" id="KW-1133">Transmembrane helix</keyword>
<name>A0A934RV53_9BACT</name>
<keyword evidence="4" id="KW-1185">Reference proteome</keyword>
<feature type="transmembrane region" description="Helical" evidence="1">
    <location>
        <begin position="256"/>
        <end position="275"/>
    </location>
</feature>
<gene>
    <name evidence="3" type="ORF">JIN78_16065</name>
</gene>
<evidence type="ECO:0000313" key="4">
    <source>
        <dbReference type="Proteomes" id="UP000604083"/>
    </source>
</evidence>
<feature type="transmembrane region" description="Helical" evidence="1">
    <location>
        <begin position="206"/>
        <end position="226"/>
    </location>
</feature>
<keyword evidence="1" id="KW-0812">Transmembrane</keyword>
<feature type="signal peptide" evidence="2">
    <location>
        <begin position="1"/>
        <end position="19"/>
    </location>
</feature>
<evidence type="ECO:0000256" key="1">
    <source>
        <dbReference type="SAM" id="Phobius"/>
    </source>
</evidence>
<feature type="chain" id="PRO_5038048821" description="HupE / UreJ protein" evidence="2">
    <location>
        <begin position="20"/>
        <end position="369"/>
    </location>
</feature>
<keyword evidence="2" id="KW-0732">Signal</keyword>
<keyword evidence="1" id="KW-0472">Membrane</keyword>
<accession>A0A934RV53</accession>
<organism evidence="3 4">
    <name type="scientific">Roseibacillus ishigakijimensis</name>
    <dbReference type="NCBI Taxonomy" id="454146"/>
    <lineage>
        <taxon>Bacteria</taxon>
        <taxon>Pseudomonadati</taxon>
        <taxon>Verrucomicrobiota</taxon>
        <taxon>Verrucomicrobiia</taxon>
        <taxon>Verrucomicrobiales</taxon>
        <taxon>Verrucomicrobiaceae</taxon>
        <taxon>Roseibacillus</taxon>
    </lineage>
</organism>
<sequence length="369" mass="40865">MIRPLLLALSLLAAGLLRAHEVEQHFFSVFLFDQHLEARLEMDAGYALPELRSNEDETRPLGAWFAALPDSEKERIRMEGARYLRETLHLQLAGLSQDYQLDFVRWGSDWEDYFPQRPDTFQRMIYQLRLDFPAQGGELELFWRENQEGPSLTLATHSAGRELPLVTVSQGEVYSLAWVEATAPAEQEEAVPPPALPSLPRGFTAFFAHCGHPLFIVGLLFPFAAARALFRQGALYLILFTGTLTMALHWDLTLPGSDLLLALSLLALALGGYFLPTRPIPTFCHGLFCCFAITHGLILGASLLPLTPEGPAGTAFFAITLGATGAALLVLFLFTASTLCWQGTLHRHRMQMALSGLLLLAGFWTLATL</sequence>
<dbReference type="RefSeq" id="WP_200393020.1">
    <property type="nucleotide sequence ID" value="NZ_JAENIO010000063.1"/>
</dbReference>
<feature type="transmembrane region" description="Helical" evidence="1">
    <location>
        <begin position="233"/>
        <end position="250"/>
    </location>
</feature>
<reference evidence="3" key="1">
    <citation type="submission" date="2021-01" db="EMBL/GenBank/DDBJ databases">
        <title>Modified the classification status of verrucomicrobia.</title>
        <authorList>
            <person name="Feng X."/>
        </authorList>
    </citation>
    <scope>NUCLEOTIDE SEQUENCE</scope>
    <source>
        <strain evidence="3">KCTC 12986</strain>
    </source>
</reference>
<dbReference type="Proteomes" id="UP000604083">
    <property type="component" value="Unassembled WGS sequence"/>
</dbReference>
<comment type="caution">
    <text evidence="3">The sequence shown here is derived from an EMBL/GenBank/DDBJ whole genome shotgun (WGS) entry which is preliminary data.</text>
</comment>